<evidence type="ECO:0000313" key="2">
    <source>
        <dbReference type="EMBL" id="MDN3612645.1"/>
    </source>
</evidence>
<evidence type="ECO:0000313" key="3">
    <source>
        <dbReference type="Proteomes" id="UP001238540"/>
    </source>
</evidence>
<dbReference type="EMBL" id="JAUFQC010000028">
    <property type="protein sequence ID" value="MDN3612645.1"/>
    <property type="molecule type" value="Genomic_DNA"/>
</dbReference>
<keyword evidence="3" id="KW-1185">Reference proteome</keyword>
<dbReference type="Proteomes" id="UP001238540">
    <property type="component" value="Unassembled WGS sequence"/>
</dbReference>
<dbReference type="PROSITE" id="PS51747">
    <property type="entry name" value="CYT_DCMP_DEAMINASES_2"/>
    <property type="match status" value="1"/>
</dbReference>
<comment type="caution">
    <text evidence="2">The sequence shown here is derived from an EMBL/GenBank/DDBJ whole genome shotgun (WGS) entry which is preliminary data.</text>
</comment>
<accession>A0ABT8BZQ4</accession>
<name>A0ABT8BZQ4_9VIBR</name>
<protein>
    <recommendedName>
        <fullName evidence="1">CMP/dCMP-type deaminase domain-containing protein</fullName>
    </recommendedName>
</protein>
<evidence type="ECO:0000259" key="1">
    <source>
        <dbReference type="PROSITE" id="PS51747"/>
    </source>
</evidence>
<organism evidence="2 3">
    <name type="scientific">Vibrio ostreicida</name>
    <dbReference type="NCBI Taxonomy" id="526588"/>
    <lineage>
        <taxon>Bacteria</taxon>
        <taxon>Pseudomonadati</taxon>
        <taxon>Pseudomonadota</taxon>
        <taxon>Gammaproteobacteria</taxon>
        <taxon>Vibrionales</taxon>
        <taxon>Vibrionaceae</taxon>
        <taxon>Vibrio</taxon>
    </lineage>
</organism>
<dbReference type="InterPro" id="IPR016193">
    <property type="entry name" value="Cytidine_deaminase-like"/>
</dbReference>
<reference evidence="3" key="1">
    <citation type="journal article" date="2019" name="Int. J. Syst. Evol. Microbiol.">
        <title>The Global Catalogue of Microorganisms (GCM) 10K type strain sequencing project: providing services to taxonomists for standard genome sequencing and annotation.</title>
        <authorList>
            <consortium name="The Broad Institute Genomics Platform"/>
            <consortium name="The Broad Institute Genome Sequencing Center for Infectious Disease"/>
            <person name="Wu L."/>
            <person name="Ma J."/>
        </authorList>
    </citation>
    <scope>NUCLEOTIDE SEQUENCE [LARGE SCALE GENOMIC DNA]</scope>
    <source>
        <strain evidence="3">CECT 7398</strain>
    </source>
</reference>
<sequence length="35" mass="4000">MLNSTVRLFPCHNCAKHIVASGIKRVVYVEPYPKK</sequence>
<dbReference type="Gene3D" id="3.40.140.10">
    <property type="entry name" value="Cytidine Deaminase, domain 2"/>
    <property type="match status" value="1"/>
</dbReference>
<feature type="domain" description="CMP/dCMP-type deaminase" evidence="1">
    <location>
        <begin position="1"/>
        <end position="35"/>
    </location>
</feature>
<gene>
    <name evidence="2" type="ORF">QWZ16_23945</name>
</gene>
<dbReference type="SUPFAM" id="SSF53927">
    <property type="entry name" value="Cytidine deaminase-like"/>
    <property type="match status" value="1"/>
</dbReference>
<proteinExistence type="predicted"/>
<dbReference type="InterPro" id="IPR002125">
    <property type="entry name" value="CMP_dCMP_dom"/>
</dbReference>